<keyword evidence="5" id="KW-1185">Reference proteome</keyword>
<dbReference type="Proteomes" id="UP000249248">
    <property type="component" value="Unassembled WGS sequence"/>
</dbReference>
<dbReference type="PROSITE" id="PS51257">
    <property type="entry name" value="PROKAR_LIPOPROTEIN"/>
    <property type="match status" value="1"/>
</dbReference>
<evidence type="ECO:0000256" key="3">
    <source>
        <dbReference type="PIRSR" id="PIRSR600246-3"/>
    </source>
</evidence>
<evidence type="ECO:0000313" key="4">
    <source>
        <dbReference type="EMBL" id="PZE17681.1"/>
    </source>
</evidence>
<dbReference type="InterPro" id="IPR000246">
    <property type="entry name" value="Peptidase_T2"/>
</dbReference>
<dbReference type="FunFam" id="3.60.20.30:FF:000005">
    <property type="entry name" value="N(4)-(Beta-N-acetylglucosaminyl)-L-asparaginase"/>
    <property type="match status" value="1"/>
</dbReference>
<dbReference type="Gene3D" id="3.60.20.30">
    <property type="entry name" value="(Glycosyl)asparaginase"/>
    <property type="match status" value="1"/>
</dbReference>
<dbReference type="SUPFAM" id="SSF56235">
    <property type="entry name" value="N-terminal nucleophile aminohydrolases (Ntn hydrolases)"/>
    <property type="match status" value="1"/>
</dbReference>
<feature type="binding site" evidence="2">
    <location>
        <begin position="243"/>
        <end position="246"/>
    </location>
    <ligand>
        <name>substrate</name>
    </ligand>
</feature>
<comment type="caution">
    <text evidence="4">The sequence shown here is derived from an EMBL/GenBank/DDBJ whole genome shotgun (WGS) entry which is preliminary data.</text>
</comment>
<dbReference type="InterPro" id="IPR029055">
    <property type="entry name" value="Ntn_hydrolases_N"/>
</dbReference>
<accession>A0A2W1N3R0</accession>
<dbReference type="RefSeq" id="WP_111062641.1">
    <property type="nucleotide sequence ID" value="NZ_JBHUCU010000027.1"/>
</dbReference>
<gene>
    <name evidence="4" type="ORF">DNU06_07575</name>
</gene>
<name>A0A2W1N3R0_9FLAO</name>
<evidence type="ECO:0000256" key="1">
    <source>
        <dbReference type="PIRSR" id="PIRSR600246-1"/>
    </source>
</evidence>
<feature type="active site" description="Nucleophile" evidence="1">
    <location>
        <position position="192"/>
    </location>
</feature>
<dbReference type="CDD" id="cd04513">
    <property type="entry name" value="Glycosylasparaginase"/>
    <property type="match status" value="1"/>
</dbReference>
<dbReference type="OrthoDB" id="9780217at2"/>
<dbReference type="AlphaFoldDB" id="A0A2W1N3R0"/>
<dbReference type="EMBL" id="QKSB01000003">
    <property type="protein sequence ID" value="PZE17681.1"/>
    <property type="molecule type" value="Genomic_DNA"/>
</dbReference>
<reference evidence="4 5" key="1">
    <citation type="submission" date="2018-06" db="EMBL/GenBank/DDBJ databases">
        <title>The draft genome sequence of Crocinitomix sp. SM1701.</title>
        <authorList>
            <person name="Zhang X."/>
        </authorList>
    </citation>
    <scope>NUCLEOTIDE SEQUENCE [LARGE SCALE GENOMIC DNA]</scope>
    <source>
        <strain evidence="4 5">SM1701</strain>
    </source>
</reference>
<organism evidence="4 5">
    <name type="scientific">Putridiphycobacter roseus</name>
    <dbReference type="NCBI Taxonomy" id="2219161"/>
    <lineage>
        <taxon>Bacteria</taxon>
        <taxon>Pseudomonadati</taxon>
        <taxon>Bacteroidota</taxon>
        <taxon>Flavobacteriia</taxon>
        <taxon>Flavobacteriales</taxon>
        <taxon>Crocinitomicaceae</taxon>
        <taxon>Putridiphycobacter</taxon>
    </lineage>
</organism>
<evidence type="ECO:0000256" key="2">
    <source>
        <dbReference type="PIRSR" id="PIRSR600246-2"/>
    </source>
</evidence>
<dbReference type="GO" id="GO:0005737">
    <property type="term" value="C:cytoplasm"/>
    <property type="evidence" value="ECO:0007669"/>
    <property type="project" value="TreeGrafter"/>
</dbReference>
<evidence type="ECO:0000313" key="5">
    <source>
        <dbReference type="Proteomes" id="UP000249248"/>
    </source>
</evidence>
<sequence length="332" mass="35616">MSRRKFLKKSVFTAGSLILGSCVEVNSKNHTVLLGATMPVLKKPIVIATWNHGLAANKAAWEILKNNGPALDAVEKGVRVSESDENNRSVGLGGLPDKNGMVTLDACIMNHENECGAVGCLTDIEHPISVARKVMEDTPHVMLVGQGAYDFAIEKGFPKVDLLTAEAKLEWENWKASEDLKKPAINCENHDTIGMLAMDAEGNISGACTTSGWAYKLHGRIGDSPIIGAGLFVDNEVGGACATGMGEAVIRIAGSATVVELMRHGKSPQEACEIAVKRIMNKHKNMEGLQVGFLAMNNKGEVGAYSVYAGFNYAVTSVDNHELIDAGYEMEW</sequence>
<proteinExistence type="predicted"/>
<feature type="site" description="Cleavage; by autolysis" evidence="3">
    <location>
        <begin position="191"/>
        <end position="192"/>
    </location>
</feature>
<dbReference type="Pfam" id="PF01112">
    <property type="entry name" value="Asparaginase_2"/>
    <property type="match status" value="1"/>
</dbReference>
<dbReference type="PANTHER" id="PTHR10188:SF6">
    <property type="entry name" value="N(4)-(BETA-N-ACETYLGLUCOSAMINYL)-L-ASPARAGINASE"/>
    <property type="match status" value="1"/>
</dbReference>
<protein>
    <submittedName>
        <fullName evidence="4">Glycosylasparaginase</fullName>
    </submittedName>
</protein>
<feature type="binding site" evidence="2">
    <location>
        <begin position="220"/>
        <end position="223"/>
    </location>
    <ligand>
        <name>substrate</name>
    </ligand>
</feature>
<dbReference type="GO" id="GO:0016811">
    <property type="term" value="F:hydrolase activity, acting on carbon-nitrogen (but not peptide) bonds, in linear amides"/>
    <property type="evidence" value="ECO:0007669"/>
    <property type="project" value="UniProtKB-ARBA"/>
</dbReference>
<dbReference type="PANTHER" id="PTHR10188">
    <property type="entry name" value="L-ASPARAGINASE"/>
    <property type="match status" value="1"/>
</dbReference>